<name>A0ABP4L229_9ACTN</name>
<protein>
    <submittedName>
        <fullName evidence="4">GNAT family N-acetyltransferase</fullName>
    </submittedName>
</protein>
<gene>
    <name evidence="4" type="ORF">GCM10009741_10860</name>
</gene>
<dbReference type="InterPro" id="IPR016181">
    <property type="entry name" value="Acyl_CoA_acyltransferase"/>
</dbReference>
<dbReference type="InterPro" id="IPR000182">
    <property type="entry name" value="GNAT_dom"/>
</dbReference>
<keyword evidence="2" id="KW-0012">Acyltransferase</keyword>
<comment type="caution">
    <text evidence="4">The sequence shown here is derived from an EMBL/GenBank/DDBJ whole genome shotgun (WGS) entry which is preliminary data.</text>
</comment>
<organism evidence="4 5">
    <name type="scientific">Kribbella lupini</name>
    <dbReference type="NCBI Taxonomy" id="291602"/>
    <lineage>
        <taxon>Bacteria</taxon>
        <taxon>Bacillati</taxon>
        <taxon>Actinomycetota</taxon>
        <taxon>Actinomycetes</taxon>
        <taxon>Propionibacteriales</taxon>
        <taxon>Kribbellaceae</taxon>
        <taxon>Kribbella</taxon>
    </lineage>
</organism>
<dbReference type="Pfam" id="PF00583">
    <property type="entry name" value="Acetyltransf_1"/>
    <property type="match status" value="1"/>
</dbReference>
<proteinExistence type="predicted"/>
<evidence type="ECO:0000313" key="5">
    <source>
        <dbReference type="Proteomes" id="UP001500363"/>
    </source>
</evidence>
<feature type="domain" description="N-acetyltransferase" evidence="3">
    <location>
        <begin position="4"/>
        <end position="165"/>
    </location>
</feature>
<evidence type="ECO:0000256" key="2">
    <source>
        <dbReference type="ARBA" id="ARBA00023315"/>
    </source>
</evidence>
<dbReference type="Proteomes" id="UP001500363">
    <property type="component" value="Unassembled WGS sequence"/>
</dbReference>
<dbReference type="PANTHER" id="PTHR43877">
    <property type="entry name" value="AMINOALKYLPHOSPHONATE N-ACETYLTRANSFERASE-RELATED-RELATED"/>
    <property type="match status" value="1"/>
</dbReference>
<dbReference type="InterPro" id="IPR050832">
    <property type="entry name" value="Bact_Acetyltransf"/>
</dbReference>
<evidence type="ECO:0000256" key="1">
    <source>
        <dbReference type="ARBA" id="ARBA00022679"/>
    </source>
</evidence>
<dbReference type="PROSITE" id="PS51186">
    <property type="entry name" value="GNAT"/>
    <property type="match status" value="1"/>
</dbReference>
<keyword evidence="1" id="KW-0808">Transferase</keyword>
<dbReference type="SUPFAM" id="SSF55729">
    <property type="entry name" value="Acyl-CoA N-acyltransferases (Nat)"/>
    <property type="match status" value="1"/>
</dbReference>
<dbReference type="RefSeq" id="WP_344170293.1">
    <property type="nucleotide sequence ID" value="NZ_BAAANC010000001.1"/>
</dbReference>
<keyword evidence="5" id="KW-1185">Reference proteome</keyword>
<dbReference type="Gene3D" id="3.40.630.30">
    <property type="match status" value="1"/>
</dbReference>
<reference evidence="5" key="1">
    <citation type="journal article" date="2019" name="Int. J. Syst. Evol. Microbiol.">
        <title>The Global Catalogue of Microorganisms (GCM) 10K type strain sequencing project: providing services to taxonomists for standard genome sequencing and annotation.</title>
        <authorList>
            <consortium name="The Broad Institute Genomics Platform"/>
            <consortium name="The Broad Institute Genome Sequencing Center for Infectious Disease"/>
            <person name="Wu L."/>
            <person name="Ma J."/>
        </authorList>
    </citation>
    <scope>NUCLEOTIDE SEQUENCE [LARGE SCALE GENOMIC DNA]</scope>
    <source>
        <strain evidence="5">JCM 14303</strain>
    </source>
</reference>
<evidence type="ECO:0000259" key="3">
    <source>
        <dbReference type="PROSITE" id="PS51186"/>
    </source>
</evidence>
<evidence type="ECO:0000313" key="4">
    <source>
        <dbReference type="EMBL" id="GAA1514353.1"/>
    </source>
</evidence>
<dbReference type="CDD" id="cd04301">
    <property type="entry name" value="NAT_SF"/>
    <property type="match status" value="1"/>
</dbReference>
<dbReference type="PANTHER" id="PTHR43877:SF1">
    <property type="entry name" value="ACETYLTRANSFERASE"/>
    <property type="match status" value="1"/>
</dbReference>
<dbReference type="EMBL" id="BAAANC010000001">
    <property type="protein sequence ID" value="GAA1514353.1"/>
    <property type="molecule type" value="Genomic_DNA"/>
</dbReference>
<sequence>MSPVLFRSAGPADAGSVADLHADSWRRHYRGAYADAFLDGDIAVERTAVWESRLATPTGTATVLAECDGRLVGFVHVMLDHDPEWGSLVDNLHVRHDQHRLGIGTDLLTRAAAAVTEQAATNAMYLWVLEQNTSAQHFYRTAGGTAVGKAPVPPPSGDPSRLTGNPHCLRIVWPDTSTWGAIAD</sequence>
<accession>A0ABP4L229</accession>